<comment type="caution">
    <text evidence="2">The sequence shown here is derived from an EMBL/GenBank/DDBJ whole genome shotgun (WGS) entry which is preliminary data.</text>
</comment>
<feature type="compositionally biased region" description="Basic and acidic residues" evidence="1">
    <location>
        <begin position="99"/>
        <end position="108"/>
    </location>
</feature>
<proteinExistence type="predicted"/>
<organism evidence="2 3">
    <name type="scientific">Polarella glacialis</name>
    <name type="common">Dinoflagellate</name>
    <dbReference type="NCBI Taxonomy" id="89957"/>
    <lineage>
        <taxon>Eukaryota</taxon>
        <taxon>Sar</taxon>
        <taxon>Alveolata</taxon>
        <taxon>Dinophyceae</taxon>
        <taxon>Suessiales</taxon>
        <taxon>Suessiaceae</taxon>
        <taxon>Polarella</taxon>
    </lineage>
</organism>
<feature type="compositionally biased region" description="Basic and acidic residues" evidence="1">
    <location>
        <begin position="1"/>
        <end position="16"/>
    </location>
</feature>
<sequence length="216" mass="23863">MVKLKEENRELREQLKKAKHRITQLGVGRQGEGLLSALASFSNGLGTDQHSIAPSICGERSVAMTPGPSRGGLDPQTPKRPATPTRKTAAPRSARGPRSAKEEAEERAWREAEDERRRLIQERAVERVQVDFQHFIALIERAVLAGDCTSDDSCSNPAALLDRLRAVVVEGPTQRAGGRNEPGHEWQLRTPRTELQYPDTDSMLAEEDIPDAEVEA</sequence>
<reference evidence="2" key="1">
    <citation type="submission" date="2021-02" db="EMBL/GenBank/DDBJ databases">
        <authorList>
            <person name="Dougan E. K."/>
            <person name="Rhodes N."/>
            <person name="Thang M."/>
            <person name="Chan C."/>
        </authorList>
    </citation>
    <scope>NUCLEOTIDE SEQUENCE</scope>
</reference>
<dbReference type="Proteomes" id="UP000654075">
    <property type="component" value="Unassembled WGS sequence"/>
</dbReference>
<feature type="region of interest" description="Disordered" evidence="1">
    <location>
        <begin position="1"/>
        <end position="20"/>
    </location>
</feature>
<evidence type="ECO:0000256" key="1">
    <source>
        <dbReference type="SAM" id="MobiDB-lite"/>
    </source>
</evidence>
<dbReference type="OrthoDB" id="445368at2759"/>
<name>A0A813D054_POLGL</name>
<accession>A0A813D054</accession>
<gene>
    <name evidence="2" type="ORF">PGLA1383_LOCUS626</name>
</gene>
<dbReference type="EMBL" id="CAJNNV010000143">
    <property type="protein sequence ID" value="CAE8581604.1"/>
    <property type="molecule type" value="Genomic_DNA"/>
</dbReference>
<evidence type="ECO:0000313" key="2">
    <source>
        <dbReference type="EMBL" id="CAE8581604.1"/>
    </source>
</evidence>
<protein>
    <submittedName>
        <fullName evidence="2">Uncharacterized protein</fullName>
    </submittedName>
</protein>
<dbReference type="AlphaFoldDB" id="A0A813D054"/>
<keyword evidence="3" id="KW-1185">Reference proteome</keyword>
<evidence type="ECO:0000313" key="3">
    <source>
        <dbReference type="Proteomes" id="UP000654075"/>
    </source>
</evidence>
<feature type="compositionally biased region" description="Low complexity" evidence="1">
    <location>
        <begin position="79"/>
        <end position="97"/>
    </location>
</feature>
<feature type="region of interest" description="Disordered" evidence="1">
    <location>
        <begin position="60"/>
        <end position="108"/>
    </location>
</feature>